<dbReference type="AlphaFoldDB" id="A0A1G5S7K8"/>
<dbReference type="PRINTS" id="PR00111">
    <property type="entry name" value="ABHYDROLASE"/>
</dbReference>
<reference evidence="2 3" key="1">
    <citation type="submission" date="2016-10" db="EMBL/GenBank/DDBJ databases">
        <authorList>
            <person name="de Groot N.N."/>
        </authorList>
    </citation>
    <scope>NUCLEOTIDE SEQUENCE [LARGE SCALE GENOMIC DNA]</scope>
    <source>
        <strain evidence="2 3">DSM 2784</strain>
    </source>
</reference>
<dbReference type="Pfam" id="PF00561">
    <property type="entry name" value="Abhydrolase_1"/>
    <property type="match status" value="1"/>
</dbReference>
<dbReference type="SUPFAM" id="SSF53474">
    <property type="entry name" value="alpha/beta-Hydrolases"/>
    <property type="match status" value="1"/>
</dbReference>
<dbReference type="InterPro" id="IPR000073">
    <property type="entry name" value="AB_hydrolase_1"/>
</dbReference>
<feature type="domain" description="AB hydrolase-1" evidence="1">
    <location>
        <begin position="29"/>
        <end position="252"/>
    </location>
</feature>
<dbReference type="Gene3D" id="3.40.50.1820">
    <property type="entry name" value="alpha/beta hydrolase"/>
    <property type="match status" value="1"/>
</dbReference>
<name>A0A1G5S7K8_9FIRM</name>
<protein>
    <submittedName>
        <fullName evidence="2">Pimeloyl-ACP methyl ester carboxylesterase</fullName>
    </submittedName>
</protein>
<dbReference type="Proteomes" id="UP000199208">
    <property type="component" value="Unassembled WGS sequence"/>
</dbReference>
<dbReference type="GO" id="GO:0016020">
    <property type="term" value="C:membrane"/>
    <property type="evidence" value="ECO:0007669"/>
    <property type="project" value="TreeGrafter"/>
</dbReference>
<dbReference type="InterPro" id="IPR029058">
    <property type="entry name" value="AB_hydrolase_fold"/>
</dbReference>
<dbReference type="EMBL" id="FMWL01000035">
    <property type="protein sequence ID" value="SCZ82107.1"/>
    <property type="molecule type" value="Genomic_DNA"/>
</dbReference>
<evidence type="ECO:0000313" key="3">
    <source>
        <dbReference type="Proteomes" id="UP000199208"/>
    </source>
</evidence>
<dbReference type="RefSeq" id="WP_092593554.1">
    <property type="nucleotide sequence ID" value="NZ_FMWL01000035.1"/>
</dbReference>
<gene>
    <name evidence="2" type="ORF">SAMN03080599_03376</name>
</gene>
<dbReference type="STRING" id="1120920.SAMN03080599_03376"/>
<keyword evidence="3" id="KW-1185">Reference proteome</keyword>
<proteinExistence type="predicted"/>
<dbReference type="InterPro" id="IPR050266">
    <property type="entry name" value="AB_hydrolase_sf"/>
</dbReference>
<dbReference type="PANTHER" id="PTHR43798">
    <property type="entry name" value="MONOACYLGLYCEROL LIPASE"/>
    <property type="match status" value="1"/>
</dbReference>
<dbReference type="OrthoDB" id="9775557at2"/>
<sequence length="271" mass="29363">MQTKTYGGAALAYTIKSPGGANRPSRPDLLLLHGWGVDHTTLSFIQEDLCRDHKVAALDFPGFGESPEPAGPWSNRRFSELVEDFISAEGLEKPVLVCHSFGGRVALDLAARRPDLVGGLVLMGSAGVRPKRSKKHYFKLYSYKAIRGLAKVPGFSWLLSDFIEQYRAKYGSSDYKKASEVMRRTLSSAVAEDLTGVMGGIQAPTLLIWGDKDTATPLENGQLMASLIPGAKAAGGGLVVYEGLGHYAFLQKAPETLKAIRHFLGQEVTHS</sequence>
<evidence type="ECO:0000259" key="1">
    <source>
        <dbReference type="Pfam" id="PF00561"/>
    </source>
</evidence>
<organism evidence="2 3">
    <name type="scientific">Acidaminobacter hydrogenoformans DSM 2784</name>
    <dbReference type="NCBI Taxonomy" id="1120920"/>
    <lineage>
        <taxon>Bacteria</taxon>
        <taxon>Bacillati</taxon>
        <taxon>Bacillota</taxon>
        <taxon>Clostridia</taxon>
        <taxon>Peptostreptococcales</taxon>
        <taxon>Acidaminobacteraceae</taxon>
        <taxon>Acidaminobacter</taxon>
    </lineage>
</organism>
<dbReference type="PANTHER" id="PTHR43798:SF33">
    <property type="entry name" value="HYDROLASE, PUTATIVE (AFU_ORTHOLOGUE AFUA_2G14860)-RELATED"/>
    <property type="match status" value="1"/>
</dbReference>
<accession>A0A1G5S7K8</accession>
<evidence type="ECO:0000313" key="2">
    <source>
        <dbReference type="EMBL" id="SCZ82107.1"/>
    </source>
</evidence>